<dbReference type="Proteomes" id="UP000094112">
    <property type="component" value="Unassembled WGS sequence"/>
</dbReference>
<gene>
    <name evidence="2" type="ORF">WICANDRAFT_61285</name>
</gene>
<evidence type="ECO:0000256" key="1">
    <source>
        <dbReference type="SAM" id="MobiDB-lite"/>
    </source>
</evidence>
<keyword evidence="3" id="KW-1185">Reference proteome</keyword>
<name>A0A1E3P618_WICAA</name>
<evidence type="ECO:0000313" key="2">
    <source>
        <dbReference type="EMBL" id="ODQ60720.1"/>
    </source>
</evidence>
<protein>
    <submittedName>
        <fullName evidence="2">Uncharacterized protein</fullName>
    </submittedName>
</protein>
<dbReference type="STRING" id="683960.A0A1E3P618"/>
<dbReference type="GeneID" id="30200396"/>
<proteinExistence type="predicted"/>
<accession>A0A1E3P618</accession>
<dbReference type="EMBL" id="KV454209">
    <property type="protein sequence ID" value="ODQ60720.1"/>
    <property type="molecule type" value="Genomic_DNA"/>
</dbReference>
<organism evidence="2 3">
    <name type="scientific">Wickerhamomyces anomalus (strain ATCC 58044 / CBS 1984 / NCYC 433 / NRRL Y-366-8)</name>
    <name type="common">Yeast</name>
    <name type="synonym">Hansenula anomala</name>
    <dbReference type="NCBI Taxonomy" id="683960"/>
    <lineage>
        <taxon>Eukaryota</taxon>
        <taxon>Fungi</taxon>
        <taxon>Dikarya</taxon>
        <taxon>Ascomycota</taxon>
        <taxon>Saccharomycotina</taxon>
        <taxon>Saccharomycetes</taxon>
        <taxon>Phaffomycetales</taxon>
        <taxon>Wickerhamomycetaceae</taxon>
        <taxon>Wickerhamomyces</taxon>
    </lineage>
</organism>
<feature type="non-terminal residue" evidence="2">
    <location>
        <position position="1"/>
    </location>
</feature>
<dbReference type="RefSeq" id="XP_019039927.1">
    <property type="nucleotide sequence ID" value="XM_019183150.1"/>
</dbReference>
<sequence>PAPSHGTSQAPSGTTTQAPAGSSTTLQTSATVPGSSSGPASVEIQSSNGAGSLQKAIGGSIAGLIAAVAYLF</sequence>
<dbReference type="AlphaFoldDB" id="A0A1E3P618"/>
<reference evidence="2 3" key="1">
    <citation type="journal article" date="2016" name="Proc. Natl. Acad. Sci. U.S.A.">
        <title>Comparative genomics of biotechnologically important yeasts.</title>
        <authorList>
            <person name="Riley R."/>
            <person name="Haridas S."/>
            <person name="Wolfe K.H."/>
            <person name="Lopes M.R."/>
            <person name="Hittinger C.T."/>
            <person name="Goeker M."/>
            <person name="Salamov A.A."/>
            <person name="Wisecaver J.H."/>
            <person name="Long T.M."/>
            <person name="Calvey C.H."/>
            <person name="Aerts A.L."/>
            <person name="Barry K.W."/>
            <person name="Choi C."/>
            <person name="Clum A."/>
            <person name="Coughlan A.Y."/>
            <person name="Deshpande S."/>
            <person name="Douglass A.P."/>
            <person name="Hanson S.J."/>
            <person name="Klenk H.-P."/>
            <person name="LaButti K.M."/>
            <person name="Lapidus A."/>
            <person name="Lindquist E.A."/>
            <person name="Lipzen A.M."/>
            <person name="Meier-Kolthoff J.P."/>
            <person name="Ohm R.A."/>
            <person name="Otillar R.P."/>
            <person name="Pangilinan J.L."/>
            <person name="Peng Y."/>
            <person name="Rokas A."/>
            <person name="Rosa C.A."/>
            <person name="Scheuner C."/>
            <person name="Sibirny A.A."/>
            <person name="Slot J.C."/>
            <person name="Stielow J.B."/>
            <person name="Sun H."/>
            <person name="Kurtzman C.P."/>
            <person name="Blackwell M."/>
            <person name="Grigoriev I.V."/>
            <person name="Jeffries T.W."/>
        </authorList>
    </citation>
    <scope>NUCLEOTIDE SEQUENCE [LARGE SCALE GENOMIC DNA]</scope>
    <source>
        <strain evidence="3">ATCC 58044 / CBS 1984 / NCYC 433 / NRRL Y-366-8</strain>
    </source>
</reference>
<evidence type="ECO:0000313" key="3">
    <source>
        <dbReference type="Proteomes" id="UP000094112"/>
    </source>
</evidence>
<feature type="region of interest" description="Disordered" evidence="1">
    <location>
        <begin position="1"/>
        <end position="49"/>
    </location>
</feature>